<sequence>MDSRAGLSGGATSSCRGSPLSASSRGVGGMEIQFSARHDILKPSILLRRPLPPKFLAPLNPPLTKTAKNEDWNSKREKSLKDTSFPSDISGTKVLENIANDFKLASAGEQRTNKHGRRKYLKDCGTEDLENILNDSTSIKYEDQTSEHRAPTPATSQVTAFEVDPFYYGSKGQRYVYPKYTNILPDRTQREHAISPLKHSGPDGFLPHRSYIRPLVQLQHFLENESLSETSPEFILDVVSQPSSGRGPVKESLTTPFNSPHNYNVLMELLSVRLQQNKQNKINVISLSSNSIPKKTSRIPQRQMILEKKLKDALSLEEYGEDSLNSLTVARDFHHGGLTKLRDVTNAYSGGETITPSEFAVLDSFAQGGLSLELKAYFIDRLPDLTLIAHSLVYLNLSFNDFQHFPAQIYDLENLEVLKLRNNPIKEIPPDVQRLRKLKYLVMSFCLLSSLPPGLFLLANLEVLDVSYNSISSIPNDISNLSLLKFLNVEGNQLPALPSGALKLHLKQLRVSNNMMHPLLWNENSWIKPQRLTDLAALTFSRNNLLQFYSTIPKDAEQILSKFTVCDCCRQPMYGQGLRFIRACKKIFGVRMLPFIFTACSPSCYENFMSQKDTLFESLYGIVPENET</sequence>
<dbReference type="PROSITE" id="PS51257">
    <property type="entry name" value="PROKAR_LIPOPROTEIN"/>
    <property type="match status" value="1"/>
</dbReference>
<protein>
    <recommendedName>
        <fullName evidence="6">Leucine-rich repeat-containing protein 63</fullName>
    </recommendedName>
</protein>
<feature type="region of interest" description="Disordered" evidence="3">
    <location>
        <begin position="1"/>
        <end position="26"/>
    </location>
</feature>
<feature type="region of interest" description="Disordered" evidence="3">
    <location>
        <begin position="58"/>
        <end position="86"/>
    </location>
</feature>
<dbReference type="PANTHER" id="PTHR48051:SF46">
    <property type="entry name" value="LEUCINE RICH REPEAT-CONTAINING DOMAIN PROTEIN"/>
    <property type="match status" value="1"/>
</dbReference>
<dbReference type="Gene3D" id="3.80.10.10">
    <property type="entry name" value="Ribonuclease Inhibitor"/>
    <property type="match status" value="1"/>
</dbReference>
<keyword evidence="5" id="KW-1185">Reference proteome</keyword>
<gene>
    <name evidence="4" type="ORF">NDU88_002917</name>
</gene>
<keyword evidence="1" id="KW-0433">Leucine-rich repeat</keyword>
<dbReference type="Proteomes" id="UP001066276">
    <property type="component" value="Chromosome 8"/>
</dbReference>
<dbReference type="InterPro" id="IPR003591">
    <property type="entry name" value="Leu-rich_rpt_typical-subtyp"/>
</dbReference>
<dbReference type="EMBL" id="JANPWB010000012">
    <property type="protein sequence ID" value="KAJ1114686.1"/>
    <property type="molecule type" value="Genomic_DNA"/>
</dbReference>
<keyword evidence="2" id="KW-0677">Repeat</keyword>
<dbReference type="InterPro" id="IPR050216">
    <property type="entry name" value="LRR_domain-containing"/>
</dbReference>
<feature type="compositionally biased region" description="Polar residues" evidence="3">
    <location>
        <begin position="10"/>
        <end position="24"/>
    </location>
</feature>
<dbReference type="PROSITE" id="PS51450">
    <property type="entry name" value="LRR"/>
    <property type="match status" value="2"/>
</dbReference>
<evidence type="ECO:0000256" key="2">
    <source>
        <dbReference type="ARBA" id="ARBA00022737"/>
    </source>
</evidence>
<evidence type="ECO:0000313" key="4">
    <source>
        <dbReference type="EMBL" id="KAJ1114686.1"/>
    </source>
</evidence>
<dbReference type="InterPro" id="IPR001611">
    <property type="entry name" value="Leu-rich_rpt"/>
</dbReference>
<evidence type="ECO:0000313" key="5">
    <source>
        <dbReference type="Proteomes" id="UP001066276"/>
    </source>
</evidence>
<dbReference type="Pfam" id="PF13855">
    <property type="entry name" value="LRR_8"/>
    <property type="match status" value="1"/>
</dbReference>
<evidence type="ECO:0008006" key="6">
    <source>
        <dbReference type="Google" id="ProtNLM"/>
    </source>
</evidence>
<dbReference type="PANTHER" id="PTHR48051">
    <property type="match status" value="1"/>
</dbReference>
<comment type="caution">
    <text evidence="4">The sequence shown here is derived from an EMBL/GenBank/DDBJ whole genome shotgun (WGS) entry which is preliminary data.</text>
</comment>
<dbReference type="Pfam" id="PF00560">
    <property type="entry name" value="LRR_1"/>
    <property type="match status" value="1"/>
</dbReference>
<accession>A0AAV7NGS8</accession>
<proteinExistence type="predicted"/>
<evidence type="ECO:0000256" key="3">
    <source>
        <dbReference type="SAM" id="MobiDB-lite"/>
    </source>
</evidence>
<name>A0AAV7NGS8_PLEWA</name>
<reference evidence="4" key="1">
    <citation type="journal article" date="2022" name="bioRxiv">
        <title>Sequencing and chromosome-scale assembly of the giantPleurodeles waltlgenome.</title>
        <authorList>
            <person name="Brown T."/>
            <person name="Elewa A."/>
            <person name="Iarovenko S."/>
            <person name="Subramanian E."/>
            <person name="Araus A.J."/>
            <person name="Petzold A."/>
            <person name="Susuki M."/>
            <person name="Suzuki K.-i.T."/>
            <person name="Hayashi T."/>
            <person name="Toyoda A."/>
            <person name="Oliveira C."/>
            <person name="Osipova E."/>
            <person name="Leigh N.D."/>
            <person name="Simon A."/>
            <person name="Yun M.H."/>
        </authorList>
    </citation>
    <scope>NUCLEOTIDE SEQUENCE</scope>
    <source>
        <strain evidence="4">20211129_DDA</strain>
        <tissue evidence="4">Liver</tissue>
    </source>
</reference>
<organism evidence="4 5">
    <name type="scientific">Pleurodeles waltl</name>
    <name type="common">Iberian ribbed newt</name>
    <dbReference type="NCBI Taxonomy" id="8319"/>
    <lineage>
        <taxon>Eukaryota</taxon>
        <taxon>Metazoa</taxon>
        <taxon>Chordata</taxon>
        <taxon>Craniata</taxon>
        <taxon>Vertebrata</taxon>
        <taxon>Euteleostomi</taxon>
        <taxon>Amphibia</taxon>
        <taxon>Batrachia</taxon>
        <taxon>Caudata</taxon>
        <taxon>Salamandroidea</taxon>
        <taxon>Salamandridae</taxon>
        <taxon>Pleurodelinae</taxon>
        <taxon>Pleurodeles</taxon>
    </lineage>
</organism>
<dbReference type="SMART" id="SM00369">
    <property type="entry name" value="LRR_TYP"/>
    <property type="match status" value="4"/>
</dbReference>
<dbReference type="AlphaFoldDB" id="A0AAV7NGS8"/>
<evidence type="ECO:0000256" key="1">
    <source>
        <dbReference type="ARBA" id="ARBA00022614"/>
    </source>
</evidence>
<dbReference type="InterPro" id="IPR032675">
    <property type="entry name" value="LRR_dom_sf"/>
</dbReference>
<feature type="compositionally biased region" description="Basic and acidic residues" evidence="3">
    <location>
        <begin position="67"/>
        <end position="81"/>
    </location>
</feature>
<dbReference type="GO" id="GO:0005737">
    <property type="term" value="C:cytoplasm"/>
    <property type="evidence" value="ECO:0007669"/>
    <property type="project" value="TreeGrafter"/>
</dbReference>
<dbReference type="SUPFAM" id="SSF52058">
    <property type="entry name" value="L domain-like"/>
    <property type="match status" value="1"/>
</dbReference>